<dbReference type="GO" id="GO:0005525">
    <property type="term" value="F:GTP binding"/>
    <property type="evidence" value="ECO:0007669"/>
    <property type="project" value="UniProtKB-KW"/>
</dbReference>
<dbReference type="PANTHER" id="PTHR32341:SF10">
    <property type="entry name" value="INTERFERON-INDUCIBLE GTPASE 5"/>
    <property type="match status" value="1"/>
</dbReference>
<keyword evidence="4" id="KW-0342">GTP-binding</keyword>
<dbReference type="GO" id="GO:0016020">
    <property type="term" value="C:membrane"/>
    <property type="evidence" value="ECO:0007669"/>
    <property type="project" value="InterPro"/>
</dbReference>
<feature type="transmembrane region" description="Helical" evidence="6">
    <location>
        <begin position="256"/>
        <end position="287"/>
    </location>
</feature>
<evidence type="ECO:0000256" key="2">
    <source>
        <dbReference type="ARBA" id="ARBA00022741"/>
    </source>
</evidence>
<organism evidence="8 9">
    <name type="scientific">Astyanax mexicanus</name>
    <name type="common">Blind cave fish</name>
    <name type="synonym">Astyanax fasciatus mexicanus</name>
    <dbReference type="NCBI Taxonomy" id="7994"/>
    <lineage>
        <taxon>Eukaryota</taxon>
        <taxon>Metazoa</taxon>
        <taxon>Chordata</taxon>
        <taxon>Craniata</taxon>
        <taxon>Vertebrata</taxon>
        <taxon>Euteleostomi</taxon>
        <taxon>Actinopterygii</taxon>
        <taxon>Neopterygii</taxon>
        <taxon>Teleostei</taxon>
        <taxon>Ostariophysi</taxon>
        <taxon>Characiformes</taxon>
        <taxon>Characoidei</taxon>
        <taxon>Acestrorhamphidae</taxon>
        <taxon>Acestrorhamphinae</taxon>
        <taxon>Astyanax</taxon>
    </lineage>
</organism>
<feature type="region of interest" description="Disordered" evidence="5">
    <location>
        <begin position="70"/>
        <end position="90"/>
    </location>
</feature>
<evidence type="ECO:0000256" key="3">
    <source>
        <dbReference type="ARBA" id="ARBA00022801"/>
    </source>
</evidence>
<dbReference type="InterPro" id="IPR007743">
    <property type="entry name" value="Immunity-related_GTPase-like"/>
</dbReference>
<evidence type="ECO:0000259" key="7">
    <source>
        <dbReference type="PROSITE" id="PS51716"/>
    </source>
</evidence>
<dbReference type="FunFam" id="3.40.50.300:FF:000541">
    <property type="entry name" value="Immunity related GTPase M"/>
    <property type="match status" value="1"/>
</dbReference>
<dbReference type="Bgee" id="ENSAMXG00000026039">
    <property type="expression patterns" value="Expressed in ovary"/>
</dbReference>
<dbReference type="SUPFAM" id="SSF52540">
    <property type="entry name" value="P-loop containing nucleoside triphosphate hydrolases"/>
    <property type="match status" value="1"/>
</dbReference>
<keyword evidence="6" id="KW-1133">Transmembrane helix</keyword>
<keyword evidence="3" id="KW-0378">Hydrolase</keyword>
<dbReference type="HOGENOM" id="CLU_015342_2_0_1"/>
<dbReference type="PROSITE" id="PS51716">
    <property type="entry name" value="G_IRG"/>
    <property type="match status" value="1"/>
</dbReference>
<dbReference type="InParanoid" id="W5LUC8"/>
<reference evidence="8" key="4">
    <citation type="submission" date="2025-09" db="UniProtKB">
        <authorList>
            <consortium name="Ensembl"/>
        </authorList>
    </citation>
    <scope>IDENTIFICATION</scope>
</reference>
<comment type="similarity">
    <text evidence="1">Belongs to the TRAFAC class dynamin-like GTPase superfamily. IRG family.</text>
</comment>
<dbReference type="OrthoDB" id="422720at2759"/>
<protein>
    <submittedName>
        <fullName evidence="8">Interferon-inducible GTPase 5-like</fullName>
    </submittedName>
</protein>
<dbReference type="FunCoup" id="W5LUC8">
    <property type="interactions" value="1"/>
</dbReference>
<feature type="domain" description="IRG-type G" evidence="7">
    <location>
        <begin position="46"/>
        <end position="224"/>
    </location>
</feature>
<reference evidence="9" key="1">
    <citation type="submission" date="2013-03" db="EMBL/GenBank/DDBJ databases">
        <authorList>
            <person name="Jeffery W."/>
            <person name="Warren W."/>
            <person name="Wilson R.K."/>
        </authorList>
    </citation>
    <scope>NUCLEOTIDE SEQUENCE</scope>
    <source>
        <strain evidence="9">female</strain>
    </source>
</reference>
<keyword evidence="9" id="KW-1185">Reference proteome</keyword>
<dbReference type="eggNOG" id="ENOG502S70P">
    <property type="taxonomic scope" value="Eukaryota"/>
</dbReference>
<dbReference type="KEGG" id="amex:103041862"/>
<keyword evidence="2" id="KW-0547">Nucleotide-binding</keyword>
<sequence length="397" mass="44762">MDCETTLDPDDHIYMEPDDFIKKLKVSTAEEVSAKLKVHGQELENVCLNVAITGMTGAGKSTFINALRGLNDDDEESSPTGVTETTMVPTMFPHPKMPNVRIWDLPGIGTPRFKAKQYLKDVKFDTFDFFIILSSDRFKENDLMLAQEIKKKKKNFYFVRSKVDNDIRSERKKKTFNEQQVLYKIREDCRCNLMKLGNPKVFLVSSHELEKYEFQALMTHLEEDLPEKKRFALVQSLPVCSMQILKKKKQYIKKMIWLTAIGSSAIAMTTIPGLAAGCDIGIVMAFFNRIFQAFGLDDKSLHSLSERVNTPVAELKSVMKSCFASGITVEVVRSFFSRFSKVDIAMKVEYVLSSLPLVGALPAGGISLGTIYYLLNKGLIEMENDAIQVLKAAGLEK</sequence>
<keyword evidence="6" id="KW-0812">Transmembrane</keyword>
<feature type="transmembrane region" description="Helical" evidence="6">
    <location>
        <begin position="355"/>
        <end position="375"/>
    </location>
</feature>
<name>W5LUC8_ASTMX</name>
<reference evidence="9" key="2">
    <citation type="journal article" date="2014" name="Nat. Commun.">
        <title>The cavefish genome reveals candidate genes for eye loss.</title>
        <authorList>
            <person name="McGaugh S.E."/>
            <person name="Gross J.B."/>
            <person name="Aken B."/>
            <person name="Blin M."/>
            <person name="Borowsky R."/>
            <person name="Chalopin D."/>
            <person name="Hinaux H."/>
            <person name="Jeffery W.R."/>
            <person name="Keene A."/>
            <person name="Ma L."/>
            <person name="Minx P."/>
            <person name="Murphy D."/>
            <person name="O'Quin K.E."/>
            <person name="Retaux S."/>
            <person name="Rohner N."/>
            <person name="Searle S.M."/>
            <person name="Stahl B.A."/>
            <person name="Tabin C."/>
            <person name="Volff J.N."/>
            <person name="Yoshizawa M."/>
            <person name="Warren W.C."/>
        </authorList>
    </citation>
    <scope>NUCLEOTIDE SEQUENCE [LARGE SCALE GENOMIC DNA]</scope>
    <source>
        <strain evidence="9">female</strain>
    </source>
</reference>
<feature type="compositionally biased region" description="Polar residues" evidence="5">
    <location>
        <begin position="78"/>
        <end position="88"/>
    </location>
</feature>
<dbReference type="InterPro" id="IPR027417">
    <property type="entry name" value="P-loop_NTPase"/>
</dbReference>
<keyword evidence="6" id="KW-0472">Membrane</keyword>
<dbReference type="GO" id="GO:0016787">
    <property type="term" value="F:hydrolase activity"/>
    <property type="evidence" value="ECO:0007669"/>
    <property type="project" value="UniProtKB-KW"/>
</dbReference>
<evidence type="ECO:0000313" key="8">
    <source>
        <dbReference type="Ensembl" id="ENSAMXP00000026744.2"/>
    </source>
</evidence>
<dbReference type="GeneTree" id="ENSGT00950000183007"/>
<reference evidence="8" key="3">
    <citation type="submission" date="2025-08" db="UniProtKB">
        <authorList>
            <consortium name="Ensembl"/>
        </authorList>
    </citation>
    <scope>IDENTIFICATION</scope>
</reference>
<dbReference type="Ensembl" id="ENSAMXT00000026765.2">
    <property type="protein sequence ID" value="ENSAMXP00000026744.2"/>
    <property type="gene ID" value="ENSAMXG00000026039.2"/>
</dbReference>
<proteinExistence type="inferred from homology"/>
<dbReference type="Proteomes" id="UP000018467">
    <property type="component" value="Unassembled WGS sequence"/>
</dbReference>
<evidence type="ECO:0000256" key="1">
    <source>
        <dbReference type="ARBA" id="ARBA00005429"/>
    </source>
</evidence>
<dbReference type="RefSeq" id="XP_049336385.1">
    <property type="nucleotide sequence ID" value="XM_049480428.1"/>
</dbReference>
<accession>W5LUC8</accession>
<dbReference type="InterPro" id="IPR051515">
    <property type="entry name" value="IRG"/>
</dbReference>
<dbReference type="PANTHER" id="PTHR32341">
    <property type="entry name" value="INTERFERON-INDUCIBLE GTPASE"/>
    <property type="match status" value="1"/>
</dbReference>
<dbReference type="InterPro" id="IPR030385">
    <property type="entry name" value="G_IRG_dom"/>
</dbReference>
<dbReference type="AlphaFoldDB" id="W5LUC8"/>
<dbReference type="GeneID" id="103041862"/>
<evidence type="ECO:0000313" key="9">
    <source>
        <dbReference type="Proteomes" id="UP000018467"/>
    </source>
</evidence>
<dbReference type="Pfam" id="PF05049">
    <property type="entry name" value="IIGP"/>
    <property type="match status" value="1"/>
</dbReference>
<evidence type="ECO:0000256" key="6">
    <source>
        <dbReference type="SAM" id="Phobius"/>
    </source>
</evidence>
<evidence type="ECO:0000256" key="4">
    <source>
        <dbReference type="ARBA" id="ARBA00023134"/>
    </source>
</evidence>
<evidence type="ECO:0000256" key="5">
    <source>
        <dbReference type="SAM" id="MobiDB-lite"/>
    </source>
</evidence>
<dbReference type="Gene3D" id="3.40.50.300">
    <property type="entry name" value="P-loop containing nucleotide triphosphate hydrolases"/>
    <property type="match status" value="1"/>
</dbReference>